<keyword evidence="5" id="KW-0862">Zinc</keyword>
<dbReference type="CDD" id="cd12313">
    <property type="entry name" value="RRM1_RRM2_RBM5_like"/>
    <property type="match status" value="2"/>
</dbReference>
<dbReference type="SUPFAM" id="SSF54928">
    <property type="entry name" value="RNA-binding domain, RBD"/>
    <property type="match status" value="2"/>
</dbReference>
<dbReference type="InParanoid" id="D2VNY6"/>
<dbReference type="InterPro" id="IPR001876">
    <property type="entry name" value="Znf_RanBP2"/>
</dbReference>
<proteinExistence type="predicted"/>
<dbReference type="Pfam" id="PF01585">
    <property type="entry name" value="G-patch"/>
    <property type="match status" value="1"/>
</dbReference>
<feature type="domain" description="RRM" evidence="11">
    <location>
        <begin position="245"/>
        <end position="323"/>
    </location>
</feature>
<dbReference type="PROSITE" id="PS50199">
    <property type="entry name" value="ZF_RANBP2_2"/>
    <property type="match status" value="1"/>
</dbReference>
<dbReference type="GO" id="GO:0005634">
    <property type="term" value="C:nucleus"/>
    <property type="evidence" value="ECO:0007669"/>
    <property type="project" value="UniProtKB-SubCell"/>
</dbReference>
<accession>D2VNY6</accession>
<dbReference type="Proteomes" id="UP000006671">
    <property type="component" value="Unassembled WGS sequence"/>
</dbReference>
<feature type="compositionally biased region" description="Basic and acidic residues" evidence="10">
    <location>
        <begin position="50"/>
        <end position="60"/>
    </location>
</feature>
<evidence type="ECO:0000256" key="2">
    <source>
        <dbReference type="ARBA" id="ARBA00022723"/>
    </source>
</evidence>
<dbReference type="VEuPathDB" id="AmoebaDB:NAEGRDRAFT_70664"/>
<keyword evidence="15" id="KW-1185">Reference proteome</keyword>
<protein>
    <submittedName>
        <fullName evidence="14">Predicted protein</fullName>
    </submittedName>
</protein>
<dbReference type="FunCoup" id="D2VNY6">
    <property type="interactions" value="548"/>
</dbReference>
<feature type="compositionally biased region" description="Basic and acidic residues" evidence="10">
    <location>
        <begin position="19"/>
        <end position="34"/>
    </location>
</feature>
<evidence type="ECO:0000256" key="6">
    <source>
        <dbReference type="ARBA" id="ARBA00022884"/>
    </source>
</evidence>
<evidence type="ECO:0000256" key="5">
    <source>
        <dbReference type="ARBA" id="ARBA00022833"/>
    </source>
</evidence>
<organism evidence="15">
    <name type="scientific">Naegleria gruberi</name>
    <name type="common">Amoeba</name>
    <dbReference type="NCBI Taxonomy" id="5762"/>
    <lineage>
        <taxon>Eukaryota</taxon>
        <taxon>Discoba</taxon>
        <taxon>Heterolobosea</taxon>
        <taxon>Tetramitia</taxon>
        <taxon>Eutetramitia</taxon>
        <taxon>Vahlkampfiidae</taxon>
        <taxon>Naegleria</taxon>
    </lineage>
</organism>
<evidence type="ECO:0000256" key="4">
    <source>
        <dbReference type="ARBA" id="ARBA00022771"/>
    </source>
</evidence>
<dbReference type="PANTHER" id="PTHR13948">
    <property type="entry name" value="RNA-BINDING PROTEIN"/>
    <property type="match status" value="1"/>
</dbReference>
<feature type="compositionally biased region" description="Polar residues" evidence="10">
    <location>
        <begin position="39"/>
        <end position="49"/>
    </location>
</feature>
<dbReference type="InterPro" id="IPR036443">
    <property type="entry name" value="Znf_RanBP2_sf"/>
</dbReference>
<dbReference type="PANTHER" id="PTHR13948:SF3">
    <property type="entry name" value="FI21118P1"/>
    <property type="match status" value="1"/>
</dbReference>
<gene>
    <name evidence="14" type="ORF">NAEGRDRAFT_70664</name>
</gene>
<evidence type="ECO:0000313" key="15">
    <source>
        <dbReference type="Proteomes" id="UP000006671"/>
    </source>
</evidence>
<dbReference type="Pfam" id="PF17780">
    <property type="entry name" value="OCRE"/>
    <property type="match status" value="1"/>
</dbReference>
<evidence type="ECO:0000313" key="14">
    <source>
        <dbReference type="EMBL" id="EFC41572.1"/>
    </source>
</evidence>
<dbReference type="STRING" id="5762.D2VNY6"/>
<dbReference type="CDD" id="cd16166">
    <property type="entry name" value="OCRE_SUA_like"/>
    <property type="match status" value="1"/>
</dbReference>
<evidence type="ECO:0000256" key="9">
    <source>
        <dbReference type="PROSITE-ProRule" id="PRU00322"/>
    </source>
</evidence>
<dbReference type="SMART" id="SM00360">
    <property type="entry name" value="RRM"/>
    <property type="match status" value="2"/>
</dbReference>
<dbReference type="InterPro" id="IPR000467">
    <property type="entry name" value="G_patch_dom"/>
</dbReference>
<dbReference type="SUPFAM" id="SSF90209">
    <property type="entry name" value="Ran binding protein zinc finger-like"/>
    <property type="match status" value="1"/>
</dbReference>
<evidence type="ECO:0000256" key="7">
    <source>
        <dbReference type="ARBA" id="ARBA00023242"/>
    </source>
</evidence>
<comment type="subcellular location">
    <subcellularLocation>
        <location evidence="1">Nucleus</location>
    </subcellularLocation>
</comment>
<dbReference type="InterPro" id="IPR035979">
    <property type="entry name" value="RBD_domain_sf"/>
</dbReference>
<dbReference type="AlphaFoldDB" id="D2VNY6"/>
<evidence type="ECO:0000256" key="3">
    <source>
        <dbReference type="ARBA" id="ARBA00022737"/>
    </source>
</evidence>
<feature type="compositionally biased region" description="Polar residues" evidence="10">
    <location>
        <begin position="498"/>
        <end position="509"/>
    </location>
</feature>
<evidence type="ECO:0000259" key="13">
    <source>
        <dbReference type="PROSITE" id="PS50199"/>
    </source>
</evidence>
<feature type="region of interest" description="Disordered" evidence="10">
    <location>
        <begin position="1"/>
        <end position="62"/>
    </location>
</feature>
<dbReference type="KEGG" id="ngr:NAEGRDRAFT_70664"/>
<evidence type="ECO:0000256" key="1">
    <source>
        <dbReference type="ARBA" id="ARBA00004123"/>
    </source>
</evidence>
<keyword evidence="7" id="KW-0539">Nucleus</keyword>
<feature type="region of interest" description="Disordered" evidence="10">
    <location>
        <begin position="546"/>
        <end position="598"/>
    </location>
</feature>
<feature type="domain" description="RanBP2-type" evidence="13">
    <location>
        <begin position="195"/>
        <end position="229"/>
    </location>
</feature>
<dbReference type="GO" id="GO:0008270">
    <property type="term" value="F:zinc ion binding"/>
    <property type="evidence" value="ECO:0007669"/>
    <property type="project" value="UniProtKB-KW"/>
</dbReference>
<feature type="domain" description="G-patch" evidence="12">
    <location>
        <begin position="531"/>
        <end position="577"/>
    </location>
</feature>
<keyword evidence="6 8" id="KW-0694">RNA-binding</keyword>
<evidence type="ECO:0000259" key="12">
    <source>
        <dbReference type="PROSITE" id="PS50174"/>
    </source>
</evidence>
<dbReference type="PROSITE" id="PS50102">
    <property type="entry name" value="RRM"/>
    <property type="match status" value="2"/>
</dbReference>
<keyword evidence="3" id="KW-0677">Repeat</keyword>
<dbReference type="InterPro" id="IPR035623">
    <property type="entry name" value="SUA-like_OCRE"/>
</dbReference>
<keyword evidence="2" id="KW-0479">Metal-binding</keyword>
<dbReference type="InterPro" id="IPR012677">
    <property type="entry name" value="Nucleotide-bd_a/b_plait_sf"/>
</dbReference>
<dbReference type="EMBL" id="GG738885">
    <property type="protein sequence ID" value="EFC41572.1"/>
    <property type="molecule type" value="Genomic_DNA"/>
</dbReference>
<feature type="compositionally biased region" description="Polar residues" evidence="10">
    <location>
        <begin position="1"/>
        <end position="18"/>
    </location>
</feature>
<dbReference type="InterPro" id="IPR000504">
    <property type="entry name" value="RRM_dom"/>
</dbReference>
<dbReference type="Gene3D" id="3.30.70.330">
    <property type="match status" value="2"/>
</dbReference>
<dbReference type="PROSITE" id="PS50174">
    <property type="entry name" value="G_PATCH"/>
    <property type="match status" value="1"/>
</dbReference>
<name>D2VNY6_NAEGR</name>
<dbReference type="OrthoDB" id="439808at2759"/>
<dbReference type="GO" id="GO:0003723">
    <property type="term" value="F:RNA binding"/>
    <property type="evidence" value="ECO:0007669"/>
    <property type="project" value="UniProtKB-UniRule"/>
</dbReference>
<feature type="compositionally biased region" description="Basic and acidic residues" evidence="10">
    <location>
        <begin position="516"/>
        <end position="528"/>
    </location>
</feature>
<dbReference type="SMART" id="SM00443">
    <property type="entry name" value="G_patch"/>
    <property type="match status" value="1"/>
</dbReference>
<feature type="compositionally biased region" description="Polar residues" evidence="10">
    <location>
        <begin position="555"/>
        <end position="564"/>
    </location>
</feature>
<sequence>MPQDNSQHQQQYSNNTGSNRDHGHTTSNRSDQKKPFQRTLKSNPFSNTTHQERKEEDGHQLKPRHTQAYEQLQEKFKNPDEGKQKFREKKRKVWEERRGNHFQPSTSVILKGLSNLASEDDISNFVFQIHGLQPTRVRIVRDKATGQSRGFGFVDFATLTESEQFMNSSNGGMFIGNDYVELEYSHKTPHSEEGKENEKSFKDWFCGHCNTKNFMHRTNCFGCSIPKDELAKDASDVNEEVTPTTELIVRGLNLLTNETTLLSVFSTFAPIKACRIIRDKTTQISRQFGFVEYFSLEDATNALSKVSELFIDGVRVNVAYAKRQQSQENESEPTIASWNSLYSYTGTDQKLEEKQKIIESSSADTNLSKQDKALAESGFIFDSDSGYYYNSELNYYYDINTGYYYDCAGGFWMYYNEEDKTYVAFPAEGTDASEQNDNSEEKNPTTEGKVIGPSLPKPQEEEKEQVIEVISSGGFVPNPEFNEQLKQLEKDIEQATSQLNRENGKSQQGVKRKRDTKPVNAKELEKKEIDDNNVGKKMLEKLGWTKGEGLGKNKSGITTPISAKQTEKNTGLGFAKSNTGGGLGQANKKRKESYQKEGMKVLQKRFNELEKQE</sequence>
<dbReference type="InterPro" id="IPR041591">
    <property type="entry name" value="OCRE"/>
</dbReference>
<evidence type="ECO:0000256" key="8">
    <source>
        <dbReference type="PROSITE-ProRule" id="PRU00176"/>
    </source>
</evidence>
<evidence type="ECO:0000256" key="10">
    <source>
        <dbReference type="SAM" id="MobiDB-lite"/>
    </source>
</evidence>
<dbReference type="PROSITE" id="PS01358">
    <property type="entry name" value="ZF_RANBP2_1"/>
    <property type="match status" value="1"/>
</dbReference>
<feature type="region of interest" description="Disordered" evidence="10">
    <location>
        <begin position="430"/>
        <end position="459"/>
    </location>
</feature>
<dbReference type="Pfam" id="PF00076">
    <property type="entry name" value="RRM_1"/>
    <property type="match status" value="2"/>
</dbReference>
<keyword evidence="4 9" id="KW-0863">Zinc-finger</keyword>
<dbReference type="GeneID" id="8851180"/>
<dbReference type="RefSeq" id="XP_002674316.1">
    <property type="nucleotide sequence ID" value="XM_002674270.1"/>
</dbReference>
<feature type="region of interest" description="Disordered" evidence="10">
    <location>
        <begin position="498"/>
        <end position="528"/>
    </location>
</feature>
<evidence type="ECO:0000259" key="11">
    <source>
        <dbReference type="PROSITE" id="PS50102"/>
    </source>
</evidence>
<reference evidence="14 15" key="1">
    <citation type="journal article" date="2010" name="Cell">
        <title>The genome of Naegleria gruberi illuminates early eukaryotic versatility.</title>
        <authorList>
            <person name="Fritz-Laylin L.K."/>
            <person name="Prochnik S.E."/>
            <person name="Ginger M.L."/>
            <person name="Dacks J.B."/>
            <person name="Carpenter M.L."/>
            <person name="Field M.C."/>
            <person name="Kuo A."/>
            <person name="Paredez A."/>
            <person name="Chapman J."/>
            <person name="Pham J."/>
            <person name="Shu S."/>
            <person name="Neupane R."/>
            <person name="Cipriano M."/>
            <person name="Mancuso J."/>
            <person name="Tu H."/>
            <person name="Salamov A."/>
            <person name="Lindquist E."/>
            <person name="Shapiro H."/>
            <person name="Lucas S."/>
            <person name="Grigoriev I.V."/>
            <person name="Cande W.Z."/>
            <person name="Fulton C."/>
            <person name="Rokhsar D.S."/>
            <person name="Dawson S.C."/>
        </authorList>
    </citation>
    <scope>NUCLEOTIDE SEQUENCE [LARGE SCALE GENOMIC DNA]</scope>
    <source>
        <strain evidence="14 15">NEG-M</strain>
    </source>
</reference>
<dbReference type="GO" id="GO:0000398">
    <property type="term" value="P:mRNA splicing, via spliceosome"/>
    <property type="evidence" value="ECO:0007669"/>
    <property type="project" value="TreeGrafter"/>
</dbReference>
<dbReference type="OMA" id="MFIGNDY"/>
<dbReference type="eggNOG" id="KOG0154">
    <property type="taxonomic scope" value="Eukaryota"/>
</dbReference>
<feature type="domain" description="RRM" evidence="11">
    <location>
        <begin position="106"/>
        <end position="187"/>
    </location>
</feature>